<reference evidence="1 2" key="1">
    <citation type="submission" date="2019-02" db="EMBL/GenBank/DDBJ databases">
        <title>Opniocepnalus argus genome.</title>
        <authorList>
            <person name="Zhou C."/>
            <person name="Xiao S."/>
        </authorList>
    </citation>
    <scope>NUCLEOTIDE SEQUENCE [LARGE SCALE GENOMIC DNA]</scope>
    <source>
        <strain evidence="1">OARG1902GOOAL</strain>
        <tissue evidence="1">Muscle</tissue>
    </source>
</reference>
<keyword evidence="2" id="KW-1185">Reference proteome</keyword>
<name>A0A6G1Q616_CHAAH</name>
<organism evidence="1 2">
    <name type="scientific">Channa argus</name>
    <name type="common">Northern snakehead</name>
    <name type="synonym">Ophicephalus argus</name>
    <dbReference type="NCBI Taxonomy" id="215402"/>
    <lineage>
        <taxon>Eukaryota</taxon>
        <taxon>Metazoa</taxon>
        <taxon>Chordata</taxon>
        <taxon>Craniata</taxon>
        <taxon>Vertebrata</taxon>
        <taxon>Euteleostomi</taxon>
        <taxon>Actinopterygii</taxon>
        <taxon>Neopterygii</taxon>
        <taxon>Teleostei</taxon>
        <taxon>Neoteleostei</taxon>
        <taxon>Acanthomorphata</taxon>
        <taxon>Anabantaria</taxon>
        <taxon>Anabantiformes</taxon>
        <taxon>Channoidei</taxon>
        <taxon>Channidae</taxon>
        <taxon>Channa</taxon>
    </lineage>
</organism>
<dbReference type="Proteomes" id="UP000503349">
    <property type="component" value="Chromosome 13"/>
</dbReference>
<evidence type="ECO:0008006" key="3">
    <source>
        <dbReference type="Google" id="ProtNLM"/>
    </source>
</evidence>
<evidence type="ECO:0000313" key="2">
    <source>
        <dbReference type="Proteomes" id="UP000503349"/>
    </source>
</evidence>
<gene>
    <name evidence="1" type="ORF">EXN66_Car013633</name>
</gene>
<dbReference type="EMBL" id="CM015724">
    <property type="protein sequence ID" value="KAF3697952.1"/>
    <property type="molecule type" value="Genomic_DNA"/>
</dbReference>
<accession>A0A6G1Q616</accession>
<protein>
    <recommendedName>
        <fullName evidence="3">Reverse transcriptase domain-containing protein</fullName>
    </recommendedName>
</protein>
<dbReference type="AlphaFoldDB" id="A0A6G1Q616"/>
<reference evidence="2" key="2">
    <citation type="submission" date="2019-02" db="EMBL/GenBank/DDBJ databases">
        <title>Opniocepnalus argus Var Kimnra genome.</title>
        <authorList>
            <person name="Zhou C."/>
            <person name="Xiao S."/>
        </authorList>
    </citation>
    <scope>NUCLEOTIDE SEQUENCE [LARGE SCALE GENOMIC DNA]</scope>
</reference>
<sequence length="158" mass="17781">MERVKHVGSSQEVQSNCFKRAAGSTGKQFRATRDAQHALADYRYCVERTNPEALIIVLRDFAIVVAPIKRQGSQDLMITTKTLQTPLHDPLHVNYRVIRSVDDAVNMAPHFILQHLGSPGSYNRILFVDFSSAFNTIVPPPLKDRLSQLNVPHSMCIK</sequence>
<proteinExistence type="predicted"/>
<evidence type="ECO:0000313" key="1">
    <source>
        <dbReference type="EMBL" id="KAF3697952.1"/>
    </source>
</evidence>